<evidence type="ECO:0000313" key="1">
    <source>
        <dbReference type="EMBL" id="PYI26910.1"/>
    </source>
</evidence>
<feature type="non-terminal residue" evidence="1">
    <location>
        <position position="1"/>
    </location>
</feature>
<accession>A0A2V5IEF7</accession>
<keyword evidence="2" id="KW-1185">Reference proteome</keyword>
<dbReference type="AlphaFoldDB" id="A0A2V5IEF7"/>
<dbReference type="EMBL" id="KZ825583">
    <property type="protein sequence ID" value="PYI26910.1"/>
    <property type="molecule type" value="Genomic_DNA"/>
</dbReference>
<reference evidence="1 2" key="1">
    <citation type="submission" date="2018-02" db="EMBL/GenBank/DDBJ databases">
        <title>The genomes of Aspergillus section Nigri reveals drivers in fungal speciation.</title>
        <authorList>
            <consortium name="DOE Joint Genome Institute"/>
            <person name="Vesth T.C."/>
            <person name="Nybo J."/>
            <person name="Theobald S."/>
            <person name="Brandl J."/>
            <person name="Frisvad J.C."/>
            <person name="Nielsen K.F."/>
            <person name="Lyhne E.K."/>
            <person name="Kogle M.E."/>
            <person name="Kuo A."/>
            <person name="Riley R."/>
            <person name="Clum A."/>
            <person name="Nolan M."/>
            <person name="Lipzen A."/>
            <person name="Salamov A."/>
            <person name="Henrissat B."/>
            <person name="Wiebenga A."/>
            <person name="De vries R.P."/>
            <person name="Grigoriev I.V."/>
            <person name="Mortensen U.H."/>
            <person name="Andersen M.R."/>
            <person name="Baker S.E."/>
        </authorList>
    </citation>
    <scope>NUCLEOTIDE SEQUENCE [LARGE SCALE GENOMIC DNA]</scope>
    <source>
        <strain evidence="1 2">CBS 114.80</strain>
    </source>
</reference>
<name>A0A2V5IEF7_9EURO</name>
<organism evidence="1 2">
    <name type="scientific">Aspergillus indologenus CBS 114.80</name>
    <dbReference type="NCBI Taxonomy" id="1450541"/>
    <lineage>
        <taxon>Eukaryota</taxon>
        <taxon>Fungi</taxon>
        <taxon>Dikarya</taxon>
        <taxon>Ascomycota</taxon>
        <taxon>Pezizomycotina</taxon>
        <taxon>Eurotiomycetes</taxon>
        <taxon>Eurotiomycetidae</taxon>
        <taxon>Eurotiales</taxon>
        <taxon>Aspergillaceae</taxon>
        <taxon>Aspergillus</taxon>
        <taxon>Aspergillus subgen. Circumdati</taxon>
    </lineage>
</organism>
<dbReference type="Proteomes" id="UP000248817">
    <property type="component" value="Unassembled WGS sequence"/>
</dbReference>
<evidence type="ECO:0000313" key="2">
    <source>
        <dbReference type="Proteomes" id="UP000248817"/>
    </source>
</evidence>
<sequence>SRLAGTLGISPISTTGINTSTTGISTISTSSTISTISTSSTITTSTTSSLCPRSLVRRINGLNNRQTSDVIYPGKQIDGLELREARRLLLRRLLLRRLDGATGQRPEVRREGGIVLDHPGPLPDERFVRDPVQGLAALELVAVDRARGFALGEGGILDGRAQRGHLPDPLAVQLHLGPRADDAVRGLLRLEGPVHRRQPEPDQHPQALRLPALAGQLQDLRDQVLDRRAHGPRLVGGAHEGPRGVRELFVLPVGRVWGIRAHRDGRECPSVGEGRGLGWGGHCHCVGGGCTLYGECSG</sequence>
<gene>
    <name evidence="1" type="ORF">BP00DRAFT_464918</name>
</gene>
<protein>
    <submittedName>
        <fullName evidence="1">Uncharacterized protein</fullName>
    </submittedName>
</protein>
<proteinExistence type="predicted"/>